<dbReference type="Proteomes" id="UP000676246">
    <property type="component" value="Unassembled WGS sequence"/>
</dbReference>
<dbReference type="SUPFAM" id="SSF51419">
    <property type="entry name" value="PLP-binding barrel"/>
    <property type="match status" value="1"/>
</dbReference>
<dbReference type="InterPro" id="IPR029066">
    <property type="entry name" value="PLP-binding_barrel"/>
</dbReference>
<evidence type="ECO:0000256" key="2">
    <source>
        <dbReference type="HAMAP-Rule" id="MF_02087"/>
    </source>
</evidence>
<dbReference type="FunFam" id="3.20.20.10:FF:000018">
    <property type="entry name" value="Pyridoxal phosphate homeostasis protein"/>
    <property type="match status" value="1"/>
</dbReference>
<dbReference type="InterPro" id="IPR011078">
    <property type="entry name" value="PyrdxlP_homeostasis"/>
</dbReference>
<keyword evidence="7" id="KW-1185">Reference proteome</keyword>
<proteinExistence type="inferred from homology"/>
<accession>A0A941BKI5</accession>
<evidence type="ECO:0000313" key="7">
    <source>
        <dbReference type="Proteomes" id="UP000676246"/>
    </source>
</evidence>
<comment type="similarity">
    <text evidence="2 4">Belongs to the pyridoxal phosphate-binding protein YggS/PROSC family.</text>
</comment>
<evidence type="ECO:0000256" key="4">
    <source>
        <dbReference type="RuleBase" id="RU004514"/>
    </source>
</evidence>
<dbReference type="HAMAP" id="MF_02087">
    <property type="entry name" value="PLP_homeostasis"/>
    <property type="match status" value="1"/>
</dbReference>
<dbReference type="PANTHER" id="PTHR10146:SF14">
    <property type="entry name" value="PYRIDOXAL PHOSPHATE HOMEOSTASIS PROTEIN"/>
    <property type="match status" value="1"/>
</dbReference>
<dbReference type="EMBL" id="JAGQDD010000003">
    <property type="protein sequence ID" value="MBQ0930154.1"/>
    <property type="molecule type" value="Genomic_DNA"/>
</dbReference>
<dbReference type="PANTHER" id="PTHR10146">
    <property type="entry name" value="PROLINE SYNTHETASE CO-TRANSCRIBED BACTERIAL HOMOLOG PROTEIN"/>
    <property type="match status" value="1"/>
</dbReference>
<dbReference type="Gene3D" id="3.20.20.10">
    <property type="entry name" value="Alanine racemase"/>
    <property type="match status" value="1"/>
</dbReference>
<comment type="function">
    <text evidence="2">Pyridoxal 5'-phosphate (PLP)-binding protein, which is involved in PLP homeostasis.</text>
</comment>
<organism evidence="6 7">
    <name type="scientific">Ideonella alba</name>
    <dbReference type="NCBI Taxonomy" id="2824118"/>
    <lineage>
        <taxon>Bacteria</taxon>
        <taxon>Pseudomonadati</taxon>
        <taxon>Pseudomonadota</taxon>
        <taxon>Betaproteobacteria</taxon>
        <taxon>Burkholderiales</taxon>
        <taxon>Sphaerotilaceae</taxon>
        <taxon>Ideonella</taxon>
    </lineage>
</organism>
<comment type="cofactor">
    <cofactor evidence="3">
        <name>pyridoxal 5'-phosphate</name>
        <dbReference type="ChEBI" id="CHEBI:597326"/>
    </cofactor>
</comment>
<dbReference type="CDD" id="cd06824">
    <property type="entry name" value="PLPDE_III_Yggs_like"/>
    <property type="match status" value="1"/>
</dbReference>
<name>A0A941BKI5_9BURK</name>
<dbReference type="RefSeq" id="WP_210852629.1">
    <property type="nucleotide sequence ID" value="NZ_JAGQDD010000003.1"/>
</dbReference>
<keyword evidence="1 2" id="KW-0663">Pyridoxal phosphate</keyword>
<sequence length="235" mass="25355">MPSIPENILQVRTRIEAACTLAHRPAGSVTLLAVSKTCPPDAVRAALAAGQRAFGENYVQEALDKIAALADRRADLEWHLIGPLQSNKTRPVAEAFDWVHSVDRLKIAQRLSEQRPDHLSPLQLCLQVNVSDEASKSGVAPDELPALAQAVAKLPRVRLRGLMAIPEPEDDPVRQRAPHALLRSLRDGLRTQGLDLDTLSMGMSADLEAAVQEGATMVRIGTAIFGARARPGPAQ</sequence>
<evidence type="ECO:0000256" key="1">
    <source>
        <dbReference type="ARBA" id="ARBA00022898"/>
    </source>
</evidence>
<reference evidence="6 7" key="1">
    <citation type="submission" date="2021-04" db="EMBL/GenBank/DDBJ databases">
        <title>The genome sequence of Ideonella sp. 3Y2.</title>
        <authorList>
            <person name="Liu Y."/>
        </authorList>
    </citation>
    <scope>NUCLEOTIDE SEQUENCE [LARGE SCALE GENOMIC DNA]</scope>
    <source>
        <strain evidence="6 7">3Y2</strain>
    </source>
</reference>
<evidence type="ECO:0000259" key="5">
    <source>
        <dbReference type="Pfam" id="PF01168"/>
    </source>
</evidence>
<protein>
    <recommendedName>
        <fullName evidence="2">Pyridoxal phosphate homeostasis protein</fullName>
        <shortName evidence="2">PLP homeostasis protein</shortName>
    </recommendedName>
</protein>
<comment type="caution">
    <text evidence="6">The sequence shown here is derived from an EMBL/GenBank/DDBJ whole genome shotgun (WGS) entry which is preliminary data.</text>
</comment>
<gene>
    <name evidence="6" type="ORF">KAK03_06600</name>
</gene>
<dbReference type="InterPro" id="IPR001608">
    <property type="entry name" value="Ala_racemase_N"/>
</dbReference>
<dbReference type="AlphaFoldDB" id="A0A941BKI5"/>
<evidence type="ECO:0000256" key="3">
    <source>
        <dbReference type="PIRSR" id="PIRSR004848-1"/>
    </source>
</evidence>
<dbReference type="PIRSF" id="PIRSF004848">
    <property type="entry name" value="YBL036c_PLPDEIII"/>
    <property type="match status" value="1"/>
</dbReference>
<dbReference type="Pfam" id="PF01168">
    <property type="entry name" value="Ala_racemase_N"/>
    <property type="match status" value="1"/>
</dbReference>
<dbReference type="NCBIfam" id="TIGR00044">
    <property type="entry name" value="YggS family pyridoxal phosphate-dependent enzyme"/>
    <property type="match status" value="1"/>
</dbReference>
<feature type="domain" description="Alanine racemase N-terminal" evidence="5">
    <location>
        <begin position="25"/>
        <end position="228"/>
    </location>
</feature>
<feature type="modified residue" description="N6-(pyridoxal phosphate)lysine" evidence="2 3">
    <location>
        <position position="36"/>
    </location>
</feature>
<dbReference type="GO" id="GO:0030170">
    <property type="term" value="F:pyridoxal phosphate binding"/>
    <property type="evidence" value="ECO:0007669"/>
    <property type="project" value="UniProtKB-UniRule"/>
</dbReference>
<evidence type="ECO:0000313" key="6">
    <source>
        <dbReference type="EMBL" id="MBQ0930154.1"/>
    </source>
</evidence>